<feature type="binding site" evidence="10 13">
    <location>
        <position position="461"/>
    </location>
    <ligand>
        <name>Mn(2+)</name>
        <dbReference type="ChEBI" id="CHEBI:29035"/>
        <label>1</label>
    </ligand>
</feature>
<gene>
    <name evidence="10 16" type="primary">gpmI</name>
    <name evidence="16" type="ORF">GMA8713_01282</name>
</gene>
<organism evidence="16 17">
    <name type="scientific">Grimontia marina</name>
    <dbReference type="NCBI Taxonomy" id="646534"/>
    <lineage>
        <taxon>Bacteria</taxon>
        <taxon>Pseudomonadati</taxon>
        <taxon>Pseudomonadota</taxon>
        <taxon>Gammaproteobacteria</taxon>
        <taxon>Vibrionales</taxon>
        <taxon>Vibrionaceae</taxon>
        <taxon>Grimontia</taxon>
    </lineage>
</organism>
<dbReference type="GO" id="GO:0006007">
    <property type="term" value="P:glucose catabolic process"/>
    <property type="evidence" value="ECO:0007669"/>
    <property type="project" value="InterPro"/>
</dbReference>
<evidence type="ECO:0000256" key="1">
    <source>
        <dbReference type="ARBA" id="ARBA00000370"/>
    </source>
</evidence>
<reference evidence="17" key="1">
    <citation type="submission" date="2016-02" db="EMBL/GenBank/DDBJ databases">
        <authorList>
            <person name="Rodrigo-Torres Lidia"/>
            <person name="Arahal R.David."/>
        </authorList>
    </citation>
    <scope>NUCLEOTIDE SEQUENCE [LARGE SCALE GENOMIC DNA]</scope>
    <source>
        <strain evidence="17">CECT 8713</strain>
    </source>
</reference>
<proteinExistence type="inferred from homology"/>
<dbReference type="Gene3D" id="3.40.720.10">
    <property type="entry name" value="Alkaline Phosphatase, subunit A"/>
    <property type="match status" value="1"/>
</dbReference>
<feature type="binding site" evidence="10 13">
    <location>
        <position position="442"/>
    </location>
    <ligand>
        <name>Mn(2+)</name>
        <dbReference type="ChEBI" id="CHEBI:29035"/>
        <label>2</label>
    </ligand>
</feature>
<dbReference type="HAMAP" id="MF_01038">
    <property type="entry name" value="GpmI"/>
    <property type="match status" value="1"/>
</dbReference>
<dbReference type="GO" id="GO:0030145">
    <property type="term" value="F:manganese ion binding"/>
    <property type="evidence" value="ECO:0007669"/>
    <property type="project" value="UniProtKB-UniRule"/>
</dbReference>
<dbReference type="InterPro" id="IPR006124">
    <property type="entry name" value="Metalloenzyme"/>
</dbReference>
<dbReference type="CDD" id="cd16010">
    <property type="entry name" value="iPGM"/>
    <property type="match status" value="1"/>
</dbReference>
<comment type="pathway">
    <text evidence="2 10">Carbohydrate degradation; glycolysis; pyruvate from D-glyceraldehyde 3-phosphate: step 3/5.</text>
</comment>
<dbReference type="Proteomes" id="UP000073601">
    <property type="component" value="Unassembled WGS sequence"/>
</dbReference>
<evidence type="ECO:0000256" key="4">
    <source>
        <dbReference type="ARBA" id="ARBA00012026"/>
    </source>
</evidence>
<dbReference type="PIRSF" id="PIRSF001492">
    <property type="entry name" value="IPGAM"/>
    <property type="match status" value="1"/>
</dbReference>
<dbReference type="Gene3D" id="3.40.1450.10">
    <property type="entry name" value="BPG-independent phosphoglycerate mutase, domain B"/>
    <property type="match status" value="1"/>
</dbReference>
<evidence type="ECO:0000256" key="12">
    <source>
        <dbReference type="PIRSR" id="PIRSR001492-2"/>
    </source>
</evidence>
<comment type="function">
    <text evidence="10">Catalyzes the interconversion of 2-phosphoglycerate and 3-phosphoglycerate.</text>
</comment>
<dbReference type="InterPro" id="IPR036646">
    <property type="entry name" value="PGAM_B_sf"/>
</dbReference>
<dbReference type="Pfam" id="PF01676">
    <property type="entry name" value="Metalloenzyme"/>
    <property type="match status" value="1"/>
</dbReference>
<comment type="cofactor">
    <cofactor evidence="10">
        <name>Mn(2+)</name>
        <dbReference type="ChEBI" id="CHEBI:29035"/>
    </cofactor>
    <text evidence="10">Binds 2 manganese ions per subunit.</text>
</comment>
<comment type="catalytic activity">
    <reaction evidence="1 10">
        <text>(2R)-2-phosphoglycerate = (2R)-3-phosphoglycerate</text>
        <dbReference type="Rhea" id="RHEA:15901"/>
        <dbReference type="ChEBI" id="CHEBI:58272"/>
        <dbReference type="ChEBI" id="CHEBI:58289"/>
        <dbReference type="EC" id="5.4.2.12"/>
    </reaction>
</comment>
<dbReference type="RefSeq" id="WP_062706981.1">
    <property type="nucleotide sequence ID" value="NZ_CAWRCI010000009.1"/>
</dbReference>
<feature type="binding site" evidence="10 13">
    <location>
        <position position="443"/>
    </location>
    <ligand>
        <name>Mn(2+)</name>
        <dbReference type="ChEBI" id="CHEBI:29035"/>
        <label>2</label>
    </ligand>
</feature>
<accession>A0A128F1S0</accession>
<feature type="binding site" evidence="10 13">
    <location>
        <position position="401"/>
    </location>
    <ligand>
        <name>Mn(2+)</name>
        <dbReference type="ChEBI" id="CHEBI:29035"/>
        <label>1</label>
    </ligand>
</feature>
<evidence type="ECO:0000313" key="17">
    <source>
        <dbReference type="Proteomes" id="UP000073601"/>
    </source>
</evidence>
<dbReference type="AlphaFoldDB" id="A0A128F1S0"/>
<feature type="active site" description="Phosphoserine intermediate" evidence="10 11">
    <location>
        <position position="62"/>
    </location>
</feature>
<dbReference type="GO" id="GO:0004619">
    <property type="term" value="F:phosphoglycerate mutase activity"/>
    <property type="evidence" value="ECO:0007669"/>
    <property type="project" value="UniProtKB-UniRule"/>
</dbReference>
<dbReference type="GO" id="GO:0006096">
    <property type="term" value="P:glycolytic process"/>
    <property type="evidence" value="ECO:0007669"/>
    <property type="project" value="UniProtKB-UniRule"/>
</dbReference>
<feature type="binding site" evidence="10 13">
    <location>
        <position position="62"/>
    </location>
    <ligand>
        <name>Mn(2+)</name>
        <dbReference type="ChEBI" id="CHEBI:29035"/>
        <label>2</label>
    </ligand>
</feature>
<dbReference type="FunFam" id="3.40.720.10:FF:000001">
    <property type="entry name" value="2,3-bisphosphoglycerate-independent phosphoglycerate mutase"/>
    <property type="match status" value="1"/>
</dbReference>
<evidence type="ECO:0000256" key="10">
    <source>
        <dbReference type="HAMAP-Rule" id="MF_01038"/>
    </source>
</evidence>
<feature type="domain" description="BPG-independent PGAM N-terminal" evidence="15">
    <location>
        <begin position="82"/>
        <end position="297"/>
    </location>
</feature>
<dbReference type="NCBIfam" id="NF003897">
    <property type="entry name" value="PRK05434.1-5"/>
    <property type="match status" value="1"/>
</dbReference>
<dbReference type="EC" id="5.4.2.12" evidence="4 10"/>
<dbReference type="InterPro" id="IPR011258">
    <property type="entry name" value="BPG-indep_PGM_N"/>
</dbReference>
<name>A0A128F1S0_9GAMM</name>
<dbReference type="InterPro" id="IPR017850">
    <property type="entry name" value="Alkaline_phosphatase_core_sf"/>
</dbReference>
<dbReference type="PANTHER" id="PTHR31637">
    <property type="entry name" value="2,3-BISPHOSPHOGLYCERATE-INDEPENDENT PHOSPHOGLYCERATE MUTASE"/>
    <property type="match status" value="1"/>
</dbReference>
<dbReference type="FunFam" id="3.40.1450.10:FF:000001">
    <property type="entry name" value="2,3-bisphosphoglycerate-independent phosphoglycerate mutase"/>
    <property type="match status" value="1"/>
</dbReference>
<evidence type="ECO:0000256" key="11">
    <source>
        <dbReference type="PIRSR" id="PIRSR001492-1"/>
    </source>
</evidence>
<keyword evidence="5 10" id="KW-0479">Metal-binding</keyword>
<evidence type="ECO:0000256" key="8">
    <source>
        <dbReference type="ARBA" id="ARBA00023235"/>
    </source>
</evidence>
<keyword evidence="6 10" id="KW-0324">Glycolysis</keyword>
<dbReference type="NCBIfam" id="TIGR01307">
    <property type="entry name" value="pgm_bpd_ind"/>
    <property type="match status" value="1"/>
</dbReference>
<feature type="binding site" evidence="10 12">
    <location>
        <position position="191"/>
    </location>
    <ligand>
        <name>substrate</name>
    </ligand>
</feature>
<feature type="binding site" evidence="10 13">
    <location>
        <position position="405"/>
    </location>
    <ligand>
        <name>Mn(2+)</name>
        <dbReference type="ChEBI" id="CHEBI:29035"/>
        <label>1</label>
    </ligand>
</feature>
<dbReference type="InterPro" id="IPR005995">
    <property type="entry name" value="Pgm_bpd_ind"/>
</dbReference>
<dbReference type="UniPathway" id="UPA00109">
    <property type="reaction ID" value="UER00186"/>
</dbReference>
<feature type="binding site" evidence="10 12">
    <location>
        <begin position="261"/>
        <end position="264"/>
    </location>
    <ligand>
        <name>substrate</name>
    </ligand>
</feature>
<dbReference type="SUPFAM" id="SSF64158">
    <property type="entry name" value="2,3-Bisphosphoglycerate-independent phosphoglycerate mutase, substrate-binding domain"/>
    <property type="match status" value="1"/>
</dbReference>
<evidence type="ECO:0000256" key="9">
    <source>
        <dbReference type="ARBA" id="ARBA00071648"/>
    </source>
</evidence>
<feature type="binding site" evidence="10 12">
    <location>
        <position position="185"/>
    </location>
    <ligand>
        <name>substrate</name>
    </ligand>
</feature>
<evidence type="ECO:0000256" key="2">
    <source>
        <dbReference type="ARBA" id="ARBA00004798"/>
    </source>
</evidence>
<comment type="subunit">
    <text evidence="10">Monomer.</text>
</comment>
<feature type="binding site" evidence="10 13">
    <location>
        <position position="13"/>
    </location>
    <ligand>
        <name>Mn(2+)</name>
        <dbReference type="ChEBI" id="CHEBI:29035"/>
        <label>2</label>
    </ligand>
</feature>
<evidence type="ECO:0000256" key="7">
    <source>
        <dbReference type="ARBA" id="ARBA00023211"/>
    </source>
</evidence>
<keyword evidence="7 10" id="KW-0464">Manganese</keyword>
<feature type="binding site" evidence="10 12">
    <location>
        <position position="334"/>
    </location>
    <ligand>
        <name>substrate</name>
    </ligand>
</feature>
<dbReference type="SUPFAM" id="SSF53649">
    <property type="entry name" value="Alkaline phosphatase-like"/>
    <property type="match status" value="1"/>
</dbReference>
<evidence type="ECO:0000259" key="15">
    <source>
        <dbReference type="Pfam" id="PF06415"/>
    </source>
</evidence>
<keyword evidence="17" id="KW-1185">Reference proteome</keyword>
<evidence type="ECO:0000256" key="13">
    <source>
        <dbReference type="PIRSR" id="PIRSR001492-3"/>
    </source>
</evidence>
<evidence type="ECO:0000313" key="16">
    <source>
        <dbReference type="EMBL" id="CZF80196.1"/>
    </source>
</evidence>
<evidence type="ECO:0000256" key="3">
    <source>
        <dbReference type="ARBA" id="ARBA00008819"/>
    </source>
</evidence>
<feature type="domain" description="Metalloenzyme" evidence="14">
    <location>
        <begin position="5"/>
        <end position="498"/>
    </location>
</feature>
<evidence type="ECO:0000259" key="14">
    <source>
        <dbReference type="Pfam" id="PF01676"/>
    </source>
</evidence>
<comment type="similarity">
    <text evidence="3 10">Belongs to the BPG-independent phosphoglycerate mutase family.</text>
</comment>
<protein>
    <recommendedName>
        <fullName evidence="9 10">2,3-bisphosphoglycerate-independent phosphoglycerate mutase</fullName>
        <shortName evidence="10">BPG-independent PGAM</shortName>
        <shortName evidence="10">Phosphoglyceromutase</shortName>
        <shortName evidence="10">iPGM</shortName>
        <ecNumber evidence="4 10">5.4.2.12</ecNumber>
    </recommendedName>
</protein>
<dbReference type="Pfam" id="PF06415">
    <property type="entry name" value="iPGM_N"/>
    <property type="match status" value="1"/>
</dbReference>
<feature type="binding site" evidence="10 12">
    <location>
        <begin position="153"/>
        <end position="154"/>
    </location>
    <ligand>
        <name>substrate</name>
    </ligand>
</feature>
<evidence type="ECO:0000256" key="6">
    <source>
        <dbReference type="ARBA" id="ARBA00023152"/>
    </source>
</evidence>
<sequence>MSAKKPLALVILDGWGYREDNSDNAVANANTPVLDGLMAGTSTLISASGMDVGLPDGQMGNSEVGHTNIGAGRIVYQDLTKITKAIQDGEFFDNPVLTGAIDKAAKAGKAVHIMGLMSPGGVHSHEDHIAAAVEMAVQRGAEEVYLHCFLDGRDTPPRSAKASLERFDALFAKLGKGRTASIVGRYYAMDRDNNWDRVEKAYDLMVEAKGAFTYGSAVEALEAAYARDENDEFVQASEIRTEGQPVASFNDGDAVIFMNFRADRARQITRAFMPGFDGFERNKVAELADFVMLTEYAADIDTACAYPSENLVNTLGEWLSKQGKTQLRISETEKYAHVTFFFNGGVESVFEGEERALVASPKVATYDLQPEMSSEELTDKLVDAIKSGKFDQIICNYPNCDMVGHTGVYDAAVKAVEAIDHCIGRVVEAIKEVDGQLLITADHGNAEMMVDPTTGGIHTAHTNLPVPLIYAGSKDIELVDGGKLSDLAPTMLALTGVEAPADMTGKPLFVAK</sequence>
<dbReference type="PANTHER" id="PTHR31637:SF0">
    <property type="entry name" value="2,3-BISPHOSPHOGLYCERATE-INDEPENDENT PHOSPHOGLYCERATE MUTASE"/>
    <property type="match status" value="1"/>
</dbReference>
<evidence type="ECO:0000256" key="5">
    <source>
        <dbReference type="ARBA" id="ARBA00022723"/>
    </source>
</evidence>
<dbReference type="EMBL" id="FIZY01000009">
    <property type="protein sequence ID" value="CZF80196.1"/>
    <property type="molecule type" value="Genomic_DNA"/>
</dbReference>
<feature type="binding site" evidence="10 12">
    <location>
        <position position="123"/>
    </location>
    <ligand>
        <name>substrate</name>
    </ligand>
</feature>
<dbReference type="OrthoDB" id="9800863at2"/>
<keyword evidence="8 10" id="KW-0413">Isomerase</keyword>
<dbReference type="GO" id="GO:0005829">
    <property type="term" value="C:cytosol"/>
    <property type="evidence" value="ECO:0007669"/>
    <property type="project" value="TreeGrafter"/>
</dbReference>